<evidence type="ECO:0000313" key="3">
    <source>
        <dbReference type="Proteomes" id="UP000732298"/>
    </source>
</evidence>
<protein>
    <submittedName>
        <fullName evidence="2">VWA domain-containing protein</fullName>
    </submittedName>
</protein>
<evidence type="ECO:0000256" key="1">
    <source>
        <dbReference type="SAM" id="MobiDB-lite"/>
    </source>
</evidence>
<comment type="caution">
    <text evidence="2">The sequence shown here is derived from an EMBL/GenBank/DDBJ whole genome shotgun (WGS) entry which is preliminary data.</text>
</comment>
<sequence>MNRAEISLLAFFAIALAAISLFLIIGMASKVDVKDYLCSQALKSTGKRPAFCEPVPAAKKPDVTPAEANSFSKGSRILLDDTDTLEITLPGGMEIDSATFTLDAPFKGATHQFSDGATEKKLHFGFKGGQALLDFTIPADIEVLEASITLAGSPVPGMADLVFIIDTSDSMHQEWDTLCRQIPSIIGELEKAGVDVKVDIFRLGDGTTYEYCATGQIAPDELPPVSLKPKKFAKDPSGLVWTSEPYDDPAEAWALGVAWAAENYEWRENSKRIIFPISDSDPTGGGQTRAVADPDKNAIPQGDAAFTGNEDEAVSLAIERAKAQSTYLFPIYGDDSTSENPEGYHVGIPAAECLGTHSRTCGKILAWMNKAASSTRGRTFGYSDETMPRSIIQAISGELPKGAQLLIGKDQASKLAELPEAGIKANFKGALQKFADSCTSDCTVPMSLHLPGDGSVKASGLDVRYRFTGKNIKVSLEGVEVASYPVIGSPATVDFAKELKSLHDKCESRKCSHTLKIQGRKNNVAAEELKVAGRITDSEDFILERAHDCITNGRTAAGGMCSAVSVSPKFPLSMQSIQDRVNERRLCPAFAMATGCDIRQLMDFEGEVRSQENLIISYDAESGKVRVR</sequence>
<evidence type="ECO:0000313" key="2">
    <source>
        <dbReference type="EMBL" id="MBI4210923.1"/>
    </source>
</evidence>
<dbReference type="Proteomes" id="UP000732298">
    <property type="component" value="Unassembled WGS sequence"/>
</dbReference>
<dbReference type="Gene3D" id="3.40.50.410">
    <property type="entry name" value="von Willebrand factor, type A domain"/>
    <property type="match status" value="1"/>
</dbReference>
<organism evidence="2 3">
    <name type="scientific">Candidatus Iainarchaeum sp</name>
    <dbReference type="NCBI Taxonomy" id="3101447"/>
    <lineage>
        <taxon>Archaea</taxon>
        <taxon>Candidatus Iainarchaeota</taxon>
        <taxon>Candidatus Iainarchaeia</taxon>
        <taxon>Candidatus Iainarchaeales</taxon>
        <taxon>Candidatus Iainarchaeaceae</taxon>
        <taxon>Candidatus Iainarchaeum</taxon>
    </lineage>
</organism>
<feature type="region of interest" description="Disordered" evidence="1">
    <location>
        <begin position="277"/>
        <end position="298"/>
    </location>
</feature>
<dbReference type="EMBL" id="JACQPB010000052">
    <property type="protein sequence ID" value="MBI4210923.1"/>
    <property type="molecule type" value="Genomic_DNA"/>
</dbReference>
<reference evidence="2" key="1">
    <citation type="submission" date="2020-07" db="EMBL/GenBank/DDBJ databases">
        <title>Huge and variable diversity of episymbiotic CPR bacteria and DPANN archaea in groundwater ecosystems.</title>
        <authorList>
            <person name="He C.Y."/>
            <person name="Keren R."/>
            <person name="Whittaker M."/>
            <person name="Farag I.F."/>
            <person name="Doudna J."/>
            <person name="Cate J.H.D."/>
            <person name="Banfield J.F."/>
        </authorList>
    </citation>
    <scope>NUCLEOTIDE SEQUENCE</scope>
    <source>
        <strain evidence="2">NC_groundwater_1296_Ag_S-0.2um_52_80</strain>
    </source>
</reference>
<dbReference type="InterPro" id="IPR036465">
    <property type="entry name" value="vWFA_dom_sf"/>
</dbReference>
<dbReference type="SUPFAM" id="SSF53300">
    <property type="entry name" value="vWA-like"/>
    <property type="match status" value="1"/>
</dbReference>
<name>A0A8T3YL05_9ARCH</name>
<dbReference type="AlphaFoldDB" id="A0A8T3YL05"/>
<gene>
    <name evidence="2" type="ORF">HY544_05485</name>
</gene>
<proteinExistence type="predicted"/>
<accession>A0A8T3YL05</accession>